<dbReference type="InterPro" id="IPR050104">
    <property type="entry name" value="FMN-dep_NADH:Q_OxRdtase_AzoR1"/>
</dbReference>
<keyword evidence="4 6" id="KW-0520">NAD</keyword>
<dbReference type="GO" id="GO:0016655">
    <property type="term" value="F:oxidoreductase activity, acting on NAD(P)H, quinone or similar compound as acceptor"/>
    <property type="evidence" value="ECO:0007669"/>
    <property type="project" value="InterPro"/>
</dbReference>
<organism evidence="8 9">
    <name type="scientific">Bordetella genomosp. 10</name>
    <dbReference type="NCBI Taxonomy" id="1416804"/>
    <lineage>
        <taxon>Bacteria</taxon>
        <taxon>Pseudomonadati</taxon>
        <taxon>Pseudomonadota</taxon>
        <taxon>Betaproteobacteria</taxon>
        <taxon>Burkholderiales</taxon>
        <taxon>Alcaligenaceae</taxon>
        <taxon>Bordetella</taxon>
    </lineage>
</organism>
<name>A0A261SP71_9BORD</name>
<protein>
    <recommendedName>
        <fullName evidence="6">FMN dependent NADH:quinone oxidoreductase</fullName>
        <ecNumber evidence="6">1.6.5.-</ecNumber>
    </recommendedName>
    <alternativeName>
        <fullName evidence="6">Azo-dye reductase</fullName>
    </alternativeName>
    <alternativeName>
        <fullName evidence="6">FMN-dependent NADH-azo compound oxidoreductase</fullName>
    </alternativeName>
    <alternativeName>
        <fullName evidence="6">FMN-dependent NADH-azoreductase</fullName>
        <ecNumber evidence="6">1.7.1.17</ecNumber>
    </alternativeName>
</protein>
<comment type="catalytic activity">
    <reaction evidence="6">
        <text>2 a quinone + NADH + H(+) = 2 a 1,4-benzosemiquinone + NAD(+)</text>
        <dbReference type="Rhea" id="RHEA:65952"/>
        <dbReference type="ChEBI" id="CHEBI:15378"/>
        <dbReference type="ChEBI" id="CHEBI:57540"/>
        <dbReference type="ChEBI" id="CHEBI:57945"/>
        <dbReference type="ChEBI" id="CHEBI:132124"/>
        <dbReference type="ChEBI" id="CHEBI:134225"/>
    </reaction>
</comment>
<reference evidence="9" key="1">
    <citation type="submission" date="2017-05" db="EMBL/GenBank/DDBJ databases">
        <title>Complete and WGS of Bordetella genogroups.</title>
        <authorList>
            <person name="Spilker T."/>
            <person name="Lipuma J."/>
        </authorList>
    </citation>
    <scope>NUCLEOTIDE SEQUENCE [LARGE SCALE GENOMIC DNA]</scope>
    <source>
        <strain evidence="9">AU16122</strain>
    </source>
</reference>
<proteinExistence type="inferred from homology"/>
<evidence type="ECO:0000313" key="9">
    <source>
        <dbReference type="Proteomes" id="UP000216020"/>
    </source>
</evidence>
<dbReference type="EC" id="1.7.1.17" evidence="6"/>
<dbReference type="RefSeq" id="WP_094852192.1">
    <property type="nucleotide sequence ID" value="NZ_NEVM01000001.1"/>
</dbReference>
<dbReference type="Proteomes" id="UP000216020">
    <property type="component" value="Unassembled WGS sequence"/>
</dbReference>
<dbReference type="InterPro" id="IPR003680">
    <property type="entry name" value="Flavodoxin_fold"/>
</dbReference>
<keyword evidence="9" id="KW-1185">Reference proteome</keyword>
<feature type="binding site" evidence="6">
    <location>
        <position position="9"/>
    </location>
    <ligand>
        <name>FMN</name>
        <dbReference type="ChEBI" id="CHEBI:58210"/>
    </ligand>
</feature>
<comment type="function">
    <text evidence="6">Also exhibits azoreductase activity. Catalyzes the reductive cleavage of the azo bond in aromatic azo compounds to the corresponding amines.</text>
</comment>
<dbReference type="GO" id="GO:0016652">
    <property type="term" value="F:oxidoreductase activity, acting on NAD(P)H as acceptor"/>
    <property type="evidence" value="ECO:0007669"/>
    <property type="project" value="UniProtKB-UniRule"/>
</dbReference>
<evidence type="ECO:0000256" key="2">
    <source>
        <dbReference type="ARBA" id="ARBA00022643"/>
    </source>
</evidence>
<evidence type="ECO:0000256" key="3">
    <source>
        <dbReference type="ARBA" id="ARBA00023002"/>
    </source>
</evidence>
<dbReference type="SUPFAM" id="SSF52218">
    <property type="entry name" value="Flavoproteins"/>
    <property type="match status" value="1"/>
</dbReference>
<comment type="caution">
    <text evidence="6">Lacks conserved residue(s) required for the propagation of feature annotation.</text>
</comment>
<comment type="subunit">
    <text evidence="6">Homodimer.</text>
</comment>
<evidence type="ECO:0000256" key="5">
    <source>
        <dbReference type="ARBA" id="ARBA00048542"/>
    </source>
</evidence>
<sequence length="208" mass="23151">MRVLNIISSPRRENSASIAVADAFIAAYRTTDRTIEVDTLNVWDEDLPDFDSEAIGAKYKGVSKAPLNDTESAVWGRIQSLVKRFQAADRIVIGVPMWNFGYPYKLKQLIDLVSQRNMLFTFDGKNYGSMLDIPRALVIHVRGQSGESGMAIDNPGFTYQADYIAFWLKFIGVGEVRTLVIEHTWNAARAPEAIERGRSAAIAMAAAF</sequence>
<keyword evidence="1 6" id="KW-0285">Flavoprotein</keyword>
<feature type="domain" description="Flavodoxin-like fold" evidence="7">
    <location>
        <begin position="1"/>
        <end position="200"/>
    </location>
</feature>
<gene>
    <name evidence="6" type="primary">azoR</name>
    <name evidence="8" type="ORF">CAL29_07045</name>
</gene>
<evidence type="ECO:0000256" key="1">
    <source>
        <dbReference type="ARBA" id="ARBA00022630"/>
    </source>
</evidence>
<dbReference type="EC" id="1.6.5.-" evidence="6"/>
<comment type="catalytic activity">
    <reaction evidence="5">
        <text>N,N-dimethyl-1,4-phenylenediamine + anthranilate + 2 NAD(+) = 2-(4-dimethylaminophenyl)diazenylbenzoate + 2 NADH + 2 H(+)</text>
        <dbReference type="Rhea" id="RHEA:55872"/>
        <dbReference type="ChEBI" id="CHEBI:15378"/>
        <dbReference type="ChEBI" id="CHEBI:15783"/>
        <dbReference type="ChEBI" id="CHEBI:16567"/>
        <dbReference type="ChEBI" id="CHEBI:57540"/>
        <dbReference type="ChEBI" id="CHEBI:57945"/>
        <dbReference type="ChEBI" id="CHEBI:71579"/>
        <dbReference type="EC" id="1.7.1.17"/>
    </reaction>
    <physiologicalReaction direction="right-to-left" evidence="5">
        <dbReference type="Rhea" id="RHEA:55874"/>
    </physiologicalReaction>
</comment>
<dbReference type="GO" id="GO:0009055">
    <property type="term" value="F:electron transfer activity"/>
    <property type="evidence" value="ECO:0007669"/>
    <property type="project" value="UniProtKB-UniRule"/>
</dbReference>
<dbReference type="InterPro" id="IPR023048">
    <property type="entry name" value="NADH:quinone_OxRdtase_FMN_depd"/>
</dbReference>
<dbReference type="HAMAP" id="MF_01216">
    <property type="entry name" value="Azoreductase_type1"/>
    <property type="match status" value="1"/>
</dbReference>
<keyword evidence="2 6" id="KW-0288">FMN</keyword>
<dbReference type="OrthoDB" id="9787136at2"/>
<dbReference type="PANTHER" id="PTHR43741">
    <property type="entry name" value="FMN-DEPENDENT NADH-AZOREDUCTASE 1"/>
    <property type="match status" value="1"/>
</dbReference>
<feature type="binding site" evidence="6">
    <location>
        <begin position="97"/>
        <end position="100"/>
    </location>
    <ligand>
        <name>FMN</name>
        <dbReference type="ChEBI" id="CHEBI:58210"/>
    </ligand>
</feature>
<dbReference type="PANTHER" id="PTHR43741:SF4">
    <property type="entry name" value="FMN-DEPENDENT NADH:QUINONE OXIDOREDUCTASE"/>
    <property type="match status" value="1"/>
</dbReference>
<comment type="function">
    <text evidence="6">Quinone reductase that provides resistance to thiol-specific stress caused by electrophilic quinones.</text>
</comment>
<feature type="binding site" evidence="6">
    <location>
        <begin position="15"/>
        <end position="17"/>
    </location>
    <ligand>
        <name>FMN</name>
        <dbReference type="ChEBI" id="CHEBI:58210"/>
    </ligand>
</feature>
<dbReference type="AlphaFoldDB" id="A0A261SP71"/>
<comment type="similarity">
    <text evidence="6">Belongs to the azoreductase type 1 family.</text>
</comment>
<evidence type="ECO:0000259" key="7">
    <source>
        <dbReference type="Pfam" id="PF02525"/>
    </source>
</evidence>
<comment type="cofactor">
    <cofactor evidence="6">
        <name>FMN</name>
        <dbReference type="ChEBI" id="CHEBI:58210"/>
    </cofactor>
    <text evidence="6">Binds 1 FMN per subunit.</text>
</comment>
<keyword evidence="3 6" id="KW-0560">Oxidoreductase</keyword>
<accession>A0A261SP71</accession>
<dbReference type="Pfam" id="PF02525">
    <property type="entry name" value="Flavodoxin_2"/>
    <property type="match status" value="1"/>
</dbReference>
<comment type="caution">
    <text evidence="8">The sequence shown here is derived from an EMBL/GenBank/DDBJ whole genome shotgun (WGS) entry which is preliminary data.</text>
</comment>
<evidence type="ECO:0000256" key="6">
    <source>
        <dbReference type="HAMAP-Rule" id="MF_01216"/>
    </source>
</evidence>
<dbReference type="GO" id="GO:0010181">
    <property type="term" value="F:FMN binding"/>
    <property type="evidence" value="ECO:0007669"/>
    <property type="project" value="UniProtKB-UniRule"/>
</dbReference>
<evidence type="ECO:0000256" key="4">
    <source>
        <dbReference type="ARBA" id="ARBA00023027"/>
    </source>
</evidence>
<evidence type="ECO:0000313" key="8">
    <source>
        <dbReference type="EMBL" id="OZI38093.1"/>
    </source>
</evidence>
<dbReference type="EMBL" id="NEVM01000001">
    <property type="protein sequence ID" value="OZI38093.1"/>
    <property type="molecule type" value="Genomic_DNA"/>
</dbReference>
<dbReference type="InterPro" id="IPR029039">
    <property type="entry name" value="Flavoprotein-like_sf"/>
</dbReference>
<dbReference type="Gene3D" id="3.40.50.360">
    <property type="match status" value="1"/>
</dbReference>